<sequence>MFLNIEKHPVQSVVAVDENGNALSYGELVCNINNFSGRIKKRTLVFCFTENSIGSLFGYTAFLSNQVVPLLFNKNIESKFLDNLIDIYQPYYLWRPVSEWNDNYKVIFRLYNYELVETGFPNYEIHDELALLITTSGSTGSPKLVRQSYKNIISNASSISSYLNIDKTERALVNLPMYYVYGLSIINSHLLNGATILLTTQGLMQKGFWEFVKEYQASSFSGVPYTYEMLKKIRFLNMELPYLKTMTQAGGKLSHELHKDFAEYAKKNGKQFYVMYGAAEATSRMGYLPPDVSLEKIGSIGISIPGGQFSIIDTNGIEITENNEIGELVYLGDNVTLGYAQSRLDLVKGNERNNRLETGDIARRDDDGYYYIVGRKTRFLKLFGNRINLDDIEGLIKEKFPGTECACNGIDDKVNIFVTESEHIDAIKKTLSSSMKINHSAFSIKVIPEIPKNEAGKILYSKLDCNDD</sequence>
<reference evidence="2" key="1">
    <citation type="submission" date="2024-07" db="EMBL/GenBank/DDBJ databases">
        <authorList>
            <person name="Pedron J."/>
        </authorList>
    </citation>
    <scope>NUCLEOTIDE SEQUENCE</scope>
    <source>
        <strain evidence="2">A642-S2-A17</strain>
    </source>
</reference>
<name>A0AB39ICG6_9GAMM</name>
<dbReference type="InterPro" id="IPR000873">
    <property type="entry name" value="AMP-dep_synth/lig_dom"/>
</dbReference>
<dbReference type="InterPro" id="IPR050237">
    <property type="entry name" value="ATP-dep_AMP-bd_enzyme"/>
</dbReference>
<dbReference type="PANTHER" id="PTHR43767">
    <property type="entry name" value="LONG-CHAIN-FATTY-ACID--COA LIGASE"/>
    <property type="match status" value="1"/>
</dbReference>
<accession>A0AB39ICG6</accession>
<dbReference type="InterPro" id="IPR042099">
    <property type="entry name" value="ANL_N_sf"/>
</dbReference>
<gene>
    <name evidence="2" type="ORF">LF923_0013255</name>
</gene>
<dbReference type="EMBL" id="CP162411">
    <property type="protein sequence ID" value="XDL13179.1"/>
    <property type="molecule type" value="Genomic_DNA"/>
</dbReference>
<protein>
    <submittedName>
        <fullName evidence="2">AMP-binding protein</fullName>
    </submittedName>
</protein>
<dbReference type="AlphaFoldDB" id="A0AB39ICG6"/>
<dbReference type="InterPro" id="IPR020845">
    <property type="entry name" value="AMP-binding_CS"/>
</dbReference>
<proteinExistence type="predicted"/>
<evidence type="ECO:0000259" key="1">
    <source>
        <dbReference type="Pfam" id="PF00501"/>
    </source>
</evidence>
<organism evidence="2">
    <name type="scientific">Dickeya oryzae</name>
    <dbReference type="NCBI Taxonomy" id="1240404"/>
    <lineage>
        <taxon>Bacteria</taxon>
        <taxon>Pseudomonadati</taxon>
        <taxon>Pseudomonadota</taxon>
        <taxon>Gammaproteobacteria</taxon>
        <taxon>Enterobacterales</taxon>
        <taxon>Pectobacteriaceae</taxon>
        <taxon>Dickeya</taxon>
    </lineage>
</organism>
<dbReference type="Pfam" id="PF00501">
    <property type="entry name" value="AMP-binding"/>
    <property type="match status" value="1"/>
</dbReference>
<dbReference type="Gene3D" id="3.40.50.12780">
    <property type="entry name" value="N-terminal domain of ligase-like"/>
    <property type="match status" value="1"/>
</dbReference>
<evidence type="ECO:0000313" key="2">
    <source>
        <dbReference type="EMBL" id="XDL13179.1"/>
    </source>
</evidence>
<dbReference type="RefSeq" id="WP_226099615.1">
    <property type="nucleotide sequence ID" value="NZ_CP162411.1"/>
</dbReference>
<dbReference type="PANTHER" id="PTHR43767:SF1">
    <property type="entry name" value="NONRIBOSOMAL PEPTIDE SYNTHASE PES1 (EUROFUNG)-RELATED"/>
    <property type="match status" value="1"/>
</dbReference>
<dbReference type="PROSITE" id="PS00455">
    <property type="entry name" value="AMP_BINDING"/>
    <property type="match status" value="1"/>
</dbReference>
<feature type="domain" description="AMP-dependent synthetase/ligase" evidence="1">
    <location>
        <begin position="126"/>
        <end position="339"/>
    </location>
</feature>
<dbReference type="SUPFAM" id="SSF56801">
    <property type="entry name" value="Acetyl-CoA synthetase-like"/>
    <property type="match status" value="1"/>
</dbReference>